<dbReference type="Gene3D" id="3.30.1380.10">
    <property type="match status" value="1"/>
</dbReference>
<evidence type="ECO:0000313" key="4">
    <source>
        <dbReference type="Proteomes" id="UP000078287"/>
    </source>
</evidence>
<dbReference type="RefSeq" id="WP_066789596.1">
    <property type="nucleotide sequence ID" value="NZ_LWQS01000071.1"/>
</dbReference>
<name>A0A178M5S1_9CHLR</name>
<feature type="compositionally biased region" description="Pro residues" evidence="1">
    <location>
        <begin position="445"/>
        <end position="465"/>
    </location>
</feature>
<feature type="compositionally biased region" description="Low complexity" evidence="1">
    <location>
        <begin position="431"/>
        <end position="444"/>
    </location>
</feature>
<dbReference type="GO" id="GO:0008233">
    <property type="term" value="F:peptidase activity"/>
    <property type="evidence" value="ECO:0007669"/>
    <property type="project" value="InterPro"/>
</dbReference>
<dbReference type="InterPro" id="IPR009045">
    <property type="entry name" value="Zn_M74/Hedgehog-like"/>
</dbReference>
<feature type="domain" description="Peptidase M15C" evidence="2">
    <location>
        <begin position="592"/>
        <end position="659"/>
    </location>
</feature>
<feature type="region of interest" description="Disordered" evidence="1">
    <location>
        <begin position="430"/>
        <end position="467"/>
    </location>
</feature>
<dbReference type="EMBL" id="LWQS01000071">
    <property type="protein sequence ID" value="OAN44110.1"/>
    <property type="molecule type" value="Genomic_DNA"/>
</dbReference>
<feature type="region of interest" description="Disordered" evidence="1">
    <location>
        <begin position="476"/>
        <end position="495"/>
    </location>
</feature>
<protein>
    <submittedName>
        <fullName evidence="3">N-acetylmuramoyl-L-alanine amidase</fullName>
    </submittedName>
</protein>
<dbReference type="STRING" id="1707952.A6A03_02890"/>
<dbReference type="Proteomes" id="UP000078287">
    <property type="component" value="Unassembled WGS sequence"/>
</dbReference>
<evidence type="ECO:0000256" key="1">
    <source>
        <dbReference type="SAM" id="MobiDB-lite"/>
    </source>
</evidence>
<evidence type="ECO:0000313" key="3">
    <source>
        <dbReference type="EMBL" id="OAN44110.1"/>
    </source>
</evidence>
<dbReference type="OrthoDB" id="9778545at2"/>
<evidence type="ECO:0000259" key="2">
    <source>
        <dbReference type="Pfam" id="PF13539"/>
    </source>
</evidence>
<dbReference type="SUPFAM" id="SSF55846">
    <property type="entry name" value="N-acetylmuramoyl-L-alanine amidase-like"/>
    <property type="match status" value="1"/>
</dbReference>
<dbReference type="InterPro" id="IPR036505">
    <property type="entry name" value="Amidase/PGRP_sf"/>
</dbReference>
<dbReference type="GO" id="GO:0009253">
    <property type="term" value="P:peptidoglycan catabolic process"/>
    <property type="evidence" value="ECO:0007669"/>
    <property type="project" value="InterPro"/>
</dbReference>
<dbReference type="InterPro" id="IPR039561">
    <property type="entry name" value="Peptidase_M15C"/>
</dbReference>
<dbReference type="SUPFAM" id="SSF55166">
    <property type="entry name" value="Hedgehog/DD-peptidase"/>
    <property type="match status" value="1"/>
</dbReference>
<organism evidence="3 4">
    <name type="scientific">Chloroflexus islandicus</name>
    <dbReference type="NCBI Taxonomy" id="1707952"/>
    <lineage>
        <taxon>Bacteria</taxon>
        <taxon>Bacillati</taxon>
        <taxon>Chloroflexota</taxon>
        <taxon>Chloroflexia</taxon>
        <taxon>Chloroflexales</taxon>
        <taxon>Chloroflexineae</taxon>
        <taxon>Chloroflexaceae</taxon>
        <taxon>Chloroflexus</taxon>
    </lineage>
</organism>
<reference evidence="3 4" key="1">
    <citation type="submission" date="2016-04" db="EMBL/GenBank/DDBJ databases">
        <title>Chloroflexus islandicus sp. nov., a thermophilic filamentous anoxygenic phototrophic bacterium from geyser Strokkur (Iceland).</title>
        <authorList>
            <person name="Gaisin V.A."/>
            <person name="Kalashnikov A.M."/>
            <person name="Sukhacheva M.V."/>
            <person name="Grouzdev D.S."/>
            <person name="Ivanov T.M."/>
            <person name="Kuznetsov B."/>
            <person name="Gorlenko V.M."/>
        </authorList>
    </citation>
    <scope>NUCLEOTIDE SEQUENCE [LARGE SCALE GENOMIC DNA]</scope>
    <source>
        <strain evidence="4">isl-2</strain>
    </source>
</reference>
<dbReference type="Pfam" id="PF13539">
    <property type="entry name" value="Peptidase_M15_4"/>
    <property type="match status" value="1"/>
</dbReference>
<accession>A0A178M5S1</accession>
<gene>
    <name evidence="3" type="ORF">A6A03_02890</name>
</gene>
<sequence>MSSAEVQAITVGRPDRAGRSREGSPVALVVAVADTQPAAMALAAYQSADAAMLPHFYLDRDGVLHQLVATSRAGYGLGRAIWRGRVHHLDRAAVIVSLAAPALTDLSEAQAAVLADWLPAVAEQHGLSLADIGMLITDARGKRRVLPYLPPAPPVVPADEFILGSGVRSPEQELWVGLATVTWRQRGGQLRLNQAFSLHWGKFDLGAPLAPNEPPPVALDGKTYNFQVFARDTIFNEGTQYAAVQSLANLLGPDIGAIPAGGVSRALIEASYRSALKASAARAPLEGKTEFRADWRFHFVALQAKLGPALSGNYVTADRAFALQVFAGDTLYTPMSQQSGCFFLSLTDPASPQYAQLWAETYKVAGVPYNPTDPFHQRALELKLGTPLSGVVRETINGTAYELQVFAYDTLYRGPDGVLRRMSELPRPAEVQAWQPRPAAAPVQPVQPPAPAPVAPAQPAQPPAPVSSILNAPEVVRAGPPRRDPNWPPMPDFNILTDRNGQRERILGKIEWVRKSGDDITITNDWVAQNLIEVSIPQLARFRNTNGGRIKFHRVAADQLRRLWQAWEDAGLLQLVLTFDGAWWPRTIRSNPTTLSNHAYGTAFDINAQWNAFYKPAALVGDRGSVRELVPIANALGFFWGGHWNYDGRGASDGMHFEWAVAR</sequence>
<dbReference type="AlphaFoldDB" id="A0A178M5S1"/>
<feature type="region of interest" description="Disordered" evidence="1">
    <location>
        <begin position="1"/>
        <end position="21"/>
    </location>
</feature>
<keyword evidence="4" id="KW-1185">Reference proteome</keyword>
<proteinExistence type="predicted"/>
<comment type="caution">
    <text evidence="3">The sequence shown here is derived from an EMBL/GenBank/DDBJ whole genome shotgun (WGS) entry which is preliminary data.</text>
</comment>
<dbReference type="GO" id="GO:0008745">
    <property type="term" value="F:N-acetylmuramoyl-L-alanine amidase activity"/>
    <property type="evidence" value="ECO:0007669"/>
    <property type="project" value="InterPro"/>
</dbReference>